<feature type="compositionally biased region" description="Pro residues" evidence="1">
    <location>
        <begin position="22"/>
        <end position="38"/>
    </location>
</feature>
<dbReference type="EMBL" id="ML769587">
    <property type="protein sequence ID" value="KAE9392796.1"/>
    <property type="molecule type" value="Genomic_DNA"/>
</dbReference>
<feature type="compositionally biased region" description="Polar residues" evidence="1">
    <location>
        <begin position="135"/>
        <end position="158"/>
    </location>
</feature>
<feature type="region of interest" description="Disordered" evidence="1">
    <location>
        <begin position="576"/>
        <end position="598"/>
    </location>
</feature>
<proteinExistence type="predicted"/>
<name>A0A6A4H4T6_9AGAR</name>
<evidence type="ECO:0000313" key="3">
    <source>
        <dbReference type="Proteomes" id="UP000799118"/>
    </source>
</evidence>
<feature type="compositionally biased region" description="Basic residues" evidence="1">
    <location>
        <begin position="351"/>
        <end position="361"/>
    </location>
</feature>
<evidence type="ECO:0000256" key="1">
    <source>
        <dbReference type="SAM" id="MobiDB-lite"/>
    </source>
</evidence>
<protein>
    <submittedName>
        <fullName evidence="2">Uncharacterized protein</fullName>
    </submittedName>
</protein>
<gene>
    <name evidence="2" type="ORF">BT96DRAFT_944345</name>
</gene>
<accession>A0A6A4H4T6</accession>
<feature type="region of interest" description="Disordered" evidence="1">
    <location>
        <begin position="135"/>
        <end position="159"/>
    </location>
</feature>
<keyword evidence="3" id="KW-1185">Reference proteome</keyword>
<sequence>MRDGEAAYRSSRSPSVTSNTFSPPPPPPTQTWSQPPPSSQRQGSTHQKCGTCEKRAANSQCANRACKKCCEALGGCQSVRDHRASALASTSSSLHILPQPPTISFQVHVAQQRTAHFDAILSPPLTQDRGLLSSTVPPTSPLASQLPFTPSNHSNSLQPRERSPIFFSDVTQSSKENTPAVQHMEYTRNLQRSQEAAKAAASYIRAHGWADTASEVVIEHQGAYLNGTVTVDEALIDRLGLQFYDLECFLKKGHMWLGIQVPYHVRAGRLPFIDGVPVVFLKKKGPDSDPVDAPGPLNSRREPFKRDLAALKKSTVASKVIIRVRPEPAAVLSPLSSKRTRAANSTSPLSAHRKGKKHRSKSPVIITSSPEAPPSKPQPHSNSQMSLSLSPKPLSQLHTPDTSIISLSSSSPSPTVKVKVEPKSPVPAQLKPAHSPTMISDSEDDGDMEAVEVVIPDRPERWPGSYFAIDIAWVFALSQKSQYQGAGQLEALFRKAFPGFPPPEVKNWPRANFFSLRNDWDRGPEEVKKRALKACRTPEGAWKAVYPALKGRQPKVVIKTARQKPVTKVVKKPRKVVYSSSESDWEDDADEDELDELA</sequence>
<evidence type="ECO:0000313" key="2">
    <source>
        <dbReference type="EMBL" id="KAE9392796.1"/>
    </source>
</evidence>
<feature type="region of interest" description="Disordered" evidence="1">
    <location>
        <begin position="1"/>
        <end position="46"/>
    </location>
</feature>
<organism evidence="2 3">
    <name type="scientific">Gymnopus androsaceus JB14</name>
    <dbReference type="NCBI Taxonomy" id="1447944"/>
    <lineage>
        <taxon>Eukaryota</taxon>
        <taxon>Fungi</taxon>
        <taxon>Dikarya</taxon>
        <taxon>Basidiomycota</taxon>
        <taxon>Agaricomycotina</taxon>
        <taxon>Agaricomycetes</taxon>
        <taxon>Agaricomycetidae</taxon>
        <taxon>Agaricales</taxon>
        <taxon>Marasmiineae</taxon>
        <taxon>Omphalotaceae</taxon>
        <taxon>Gymnopus</taxon>
    </lineage>
</organism>
<feature type="region of interest" description="Disordered" evidence="1">
    <location>
        <begin position="284"/>
        <end position="304"/>
    </location>
</feature>
<dbReference type="AlphaFoldDB" id="A0A6A4H4T6"/>
<dbReference type="Proteomes" id="UP000799118">
    <property type="component" value="Unassembled WGS sequence"/>
</dbReference>
<reference evidence="2" key="1">
    <citation type="journal article" date="2019" name="Environ. Microbiol.">
        <title>Fungal ecological strategies reflected in gene transcription - a case study of two litter decomposers.</title>
        <authorList>
            <person name="Barbi F."/>
            <person name="Kohler A."/>
            <person name="Barry K."/>
            <person name="Baskaran P."/>
            <person name="Daum C."/>
            <person name="Fauchery L."/>
            <person name="Ihrmark K."/>
            <person name="Kuo A."/>
            <person name="LaButti K."/>
            <person name="Lipzen A."/>
            <person name="Morin E."/>
            <person name="Grigoriev I.V."/>
            <person name="Henrissat B."/>
            <person name="Lindahl B."/>
            <person name="Martin F."/>
        </authorList>
    </citation>
    <scope>NUCLEOTIDE SEQUENCE</scope>
    <source>
        <strain evidence="2">JB14</strain>
    </source>
</reference>
<feature type="region of interest" description="Disordered" evidence="1">
    <location>
        <begin position="333"/>
        <end position="444"/>
    </location>
</feature>
<feature type="compositionally biased region" description="Polar residues" evidence="1">
    <location>
        <begin position="334"/>
        <end position="349"/>
    </location>
</feature>
<feature type="compositionally biased region" description="Low complexity" evidence="1">
    <location>
        <begin position="383"/>
        <end position="417"/>
    </location>
</feature>
<feature type="compositionally biased region" description="Acidic residues" evidence="1">
    <location>
        <begin position="583"/>
        <end position="598"/>
    </location>
</feature>